<dbReference type="EMBL" id="CP115667">
    <property type="protein sequence ID" value="WBW49429.1"/>
    <property type="molecule type" value="Genomic_DNA"/>
</dbReference>
<organism evidence="2 3">
    <name type="scientific">Peptoniphilus equinus</name>
    <dbReference type="NCBI Taxonomy" id="3016343"/>
    <lineage>
        <taxon>Bacteria</taxon>
        <taxon>Bacillati</taxon>
        <taxon>Bacillota</taxon>
        <taxon>Tissierellia</taxon>
        <taxon>Tissierellales</taxon>
        <taxon>Peptoniphilaceae</taxon>
        <taxon>Peptoniphilus</taxon>
    </lineage>
</organism>
<evidence type="ECO:0000256" key="1">
    <source>
        <dbReference type="SAM" id="MobiDB-lite"/>
    </source>
</evidence>
<sequence>MKVEFNRTGAERKLLVTAISEILERKAKYLGMPSAAYDKDRKILLQKLSGSSAFRNGGNEDEVSKWRNSSEIKK</sequence>
<keyword evidence="3" id="KW-1185">Reference proteome</keyword>
<dbReference type="Proteomes" id="UP001210339">
    <property type="component" value="Chromosome"/>
</dbReference>
<accession>A0ABY7QRL3</accession>
<name>A0ABY7QRL3_9FIRM</name>
<evidence type="ECO:0000313" key="2">
    <source>
        <dbReference type="EMBL" id="WBW49429.1"/>
    </source>
</evidence>
<dbReference type="RefSeq" id="WP_271190960.1">
    <property type="nucleotide sequence ID" value="NZ_CP115667.1"/>
</dbReference>
<gene>
    <name evidence="2" type="ORF">O6R05_05315</name>
</gene>
<evidence type="ECO:0000313" key="3">
    <source>
        <dbReference type="Proteomes" id="UP001210339"/>
    </source>
</evidence>
<feature type="compositionally biased region" description="Basic and acidic residues" evidence="1">
    <location>
        <begin position="62"/>
        <end position="74"/>
    </location>
</feature>
<proteinExistence type="predicted"/>
<reference evidence="2 3" key="1">
    <citation type="submission" date="2023-01" db="EMBL/GenBank/DDBJ databases">
        <authorList>
            <person name="Lee S.H."/>
            <person name="Jung H.S."/>
            <person name="Yun J.U."/>
        </authorList>
    </citation>
    <scope>NUCLEOTIDE SEQUENCE [LARGE SCALE GENOMIC DNA]</scope>
    <source>
        <strain evidence="2 3">CBA3646</strain>
    </source>
</reference>
<protein>
    <submittedName>
        <fullName evidence="2">Uncharacterized protein</fullName>
    </submittedName>
</protein>
<feature type="region of interest" description="Disordered" evidence="1">
    <location>
        <begin position="51"/>
        <end position="74"/>
    </location>
</feature>